<feature type="chain" id="PRO_5022690722" evidence="1">
    <location>
        <begin position="29"/>
        <end position="482"/>
    </location>
</feature>
<dbReference type="GO" id="GO:0016829">
    <property type="term" value="F:lyase activity"/>
    <property type="evidence" value="ECO:0007669"/>
    <property type="project" value="UniProtKB-KW"/>
</dbReference>
<dbReference type="SUPFAM" id="SSF81853">
    <property type="entry name" value="Family 10 polysaccharide lyase"/>
    <property type="match status" value="1"/>
</dbReference>
<name>A0A5C6FC06_9BACT</name>
<dbReference type="OrthoDB" id="9804686at2"/>
<comment type="caution">
    <text evidence="2">The sequence shown here is derived from an EMBL/GenBank/DDBJ whole genome shotgun (WGS) entry which is preliminary data.</text>
</comment>
<reference evidence="2 3" key="1">
    <citation type="submission" date="2019-02" db="EMBL/GenBank/DDBJ databases">
        <title>Deep-cultivation of Planctomycetes and their phenomic and genomic characterization uncovers novel biology.</title>
        <authorList>
            <person name="Wiegand S."/>
            <person name="Jogler M."/>
            <person name="Boedeker C."/>
            <person name="Pinto D."/>
            <person name="Vollmers J."/>
            <person name="Rivas-Marin E."/>
            <person name="Kohn T."/>
            <person name="Peeters S.H."/>
            <person name="Heuer A."/>
            <person name="Rast P."/>
            <person name="Oberbeckmann S."/>
            <person name="Bunk B."/>
            <person name="Jeske O."/>
            <person name="Meyerdierks A."/>
            <person name="Storesund J.E."/>
            <person name="Kallscheuer N."/>
            <person name="Luecker S."/>
            <person name="Lage O.M."/>
            <person name="Pohl T."/>
            <person name="Merkel B.J."/>
            <person name="Hornburger P."/>
            <person name="Mueller R.-W."/>
            <person name="Bruemmer F."/>
            <person name="Labrenz M."/>
            <person name="Spormann A.M."/>
            <person name="Op Den Camp H."/>
            <person name="Overmann J."/>
            <person name="Amann R."/>
            <person name="Jetten M.S.M."/>
            <person name="Mascher T."/>
            <person name="Medema M.H."/>
            <person name="Devos D.P."/>
            <person name="Kaster A.-K."/>
            <person name="Ovreas L."/>
            <person name="Rohde M."/>
            <person name="Galperin M.Y."/>
            <person name="Jogler C."/>
        </authorList>
    </citation>
    <scope>NUCLEOTIDE SEQUENCE [LARGE SCALE GENOMIC DNA]</scope>
    <source>
        <strain evidence="2 3">Poly59</strain>
    </source>
</reference>
<proteinExistence type="predicted"/>
<keyword evidence="2" id="KW-0456">Lyase</keyword>
<dbReference type="EMBL" id="SJPX01000001">
    <property type="protein sequence ID" value="TWU57149.1"/>
    <property type="molecule type" value="Genomic_DNA"/>
</dbReference>
<sequence length="482" mass="53887" precursor="true">MLGRIRLWMTTSIPTFLCWMSLSAIANADGDNRQHVLDAMHRASTYFHQQVASHGGYVYHYSLDLTMRSGEGAATKDQIWVQPPGTPTVGMAYLAAYHATGDPFYLQAALDAGNALRHGQLKSGGWTSAIDFDPRGTQVADYRNGHGRGKNYSTLDDGKSQSAIQFLAKLDEATGFANEAIHESVIFALNALLGAQFANGGFPQAWPMTTGTKPPENLKASYPEYDWRTEHRIKEYWYLSTLNDNLARDVAETLGEAYRVYKDPRFLDSLRRLGDFLLLAQMPEPQPGYAQQYTPQMKPAWARKFEPPAITSSETQSTLFALILISELTDETKYLAPIEPALKWLQRSLLSDGRLARYYELESNRPLYMKRSGDVYSLTYQDDDLPGHYGWKVSSKLPQIRKALDRTEAGKSIKSQTSLKSLSKQASLIADSLDESDRWVDISDGSRMVGQLKLPSGEPYLSSETFSKNITILSEFLSASKP</sequence>
<evidence type="ECO:0000313" key="3">
    <source>
        <dbReference type="Proteomes" id="UP000317977"/>
    </source>
</evidence>
<protein>
    <submittedName>
        <fullName evidence="2">Pectic acid lyase</fullName>
    </submittedName>
</protein>
<keyword evidence="1" id="KW-0732">Signal</keyword>
<dbReference type="Gene3D" id="1.50.10.20">
    <property type="match status" value="1"/>
</dbReference>
<dbReference type="InterPro" id="IPR012669">
    <property type="entry name" value="Pectate_lyase"/>
</dbReference>
<evidence type="ECO:0000313" key="2">
    <source>
        <dbReference type="EMBL" id="TWU57149.1"/>
    </source>
</evidence>
<organism evidence="2 3">
    <name type="scientific">Rubripirellula reticaptiva</name>
    <dbReference type="NCBI Taxonomy" id="2528013"/>
    <lineage>
        <taxon>Bacteria</taxon>
        <taxon>Pseudomonadati</taxon>
        <taxon>Planctomycetota</taxon>
        <taxon>Planctomycetia</taxon>
        <taxon>Pirellulales</taxon>
        <taxon>Pirellulaceae</taxon>
        <taxon>Rubripirellula</taxon>
    </lineage>
</organism>
<dbReference type="Proteomes" id="UP000317977">
    <property type="component" value="Unassembled WGS sequence"/>
</dbReference>
<gene>
    <name evidence="2" type="ORF">Poly59_00550</name>
</gene>
<evidence type="ECO:0000256" key="1">
    <source>
        <dbReference type="SAM" id="SignalP"/>
    </source>
</evidence>
<dbReference type="Pfam" id="PF09492">
    <property type="entry name" value="Pec_lyase"/>
    <property type="match status" value="1"/>
</dbReference>
<accession>A0A5C6FC06</accession>
<feature type="signal peptide" evidence="1">
    <location>
        <begin position="1"/>
        <end position="28"/>
    </location>
</feature>
<dbReference type="AlphaFoldDB" id="A0A5C6FC06"/>
<keyword evidence="3" id="KW-1185">Reference proteome</keyword>